<gene>
    <name evidence="15" type="ORF">DARMORV10_C09P06830.1</name>
</gene>
<feature type="transmembrane region" description="Helical" evidence="12">
    <location>
        <begin position="278"/>
        <end position="300"/>
    </location>
</feature>
<evidence type="ECO:0000256" key="6">
    <source>
        <dbReference type="ARBA" id="ARBA00022989"/>
    </source>
</evidence>
<feature type="transmembrane region" description="Helical" evidence="12">
    <location>
        <begin position="421"/>
        <end position="440"/>
    </location>
</feature>
<dbReference type="SUPFAM" id="SSF47954">
    <property type="entry name" value="Cyclin-like"/>
    <property type="match status" value="2"/>
</dbReference>
<feature type="domain" description="Cyclin-like" evidence="13">
    <location>
        <begin position="887"/>
        <end position="979"/>
    </location>
</feature>
<dbReference type="InterPro" id="IPR006043">
    <property type="entry name" value="NCS2"/>
</dbReference>
<keyword evidence="7 10" id="KW-0195">Cyclin</keyword>
<comment type="similarity">
    <text evidence="3">Belongs to the nucleobase:cation symporter-2 (NCS2) (TC 2.A.40) family.</text>
</comment>
<dbReference type="SMR" id="A0A816IYY0"/>
<name>A0A816IYY0_BRANA</name>
<dbReference type="GO" id="GO:0016020">
    <property type="term" value="C:membrane"/>
    <property type="evidence" value="ECO:0007669"/>
    <property type="project" value="UniProtKB-SubCell"/>
</dbReference>
<feature type="compositionally biased region" description="Gly residues" evidence="11">
    <location>
        <begin position="1"/>
        <end position="58"/>
    </location>
</feature>
<feature type="domain" description="Cyclin-like" evidence="13">
    <location>
        <begin position="790"/>
        <end position="874"/>
    </location>
</feature>
<evidence type="ECO:0000256" key="12">
    <source>
        <dbReference type="SAM" id="Phobius"/>
    </source>
</evidence>
<dbReference type="Pfam" id="PF02984">
    <property type="entry name" value="Cyclin_C"/>
    <property type="match status" value="1"/>
</dbReference>
<dbReference type="InterPro" id="IPR004367">
    <property type="entry name" value="Cyclin_C-dom"/>
</dbReference>
<feature type="region of interest" description="Disordered" evidence="11">
    <location>
        <begin position="1"/>
        <end position="63"/>
    </location>
</feature>
<keyword evidence="8 12" id="KW-0472">Membrane</keyword>
<feature type="transmembrane region" description="Helical" evidence="12">
    <location>
        <begin position="212"/>
        <end position="230"/>
    </location>
</feature>
<proteinExistence type="inferred from homology"/>
<evidence type="ECO:0000256" key="9">
    <source>
        <dbReference type="ARBA" id="ARBA00023306"/>
    </source>
</evidence>
<dbReference type="Pfam" id="PF00134">
    <property type="entry name" value="Cyclin_N"/>
    <property type="match status" value="1"/>
</dbReference>
<dbReference type="EMBL" id="HG994373">
    <property type="protein sequence ID" value="CAF1716226.1"/>
    <property type="molecule type" value="Genomic_DNA"/>
</dbReference>
<comment type="similarity">
    <text evidence="2">Belongs to the cyclin family. Cyclin AB subfamily.</text>
</comment>
<dbReference type="GO" id="GO:0022857">
    <property type="term" value="F:transmembrane transporter activity"/>
    <property type="evidence" value="ECO:0007669"/>
    <property type="project" value="InterPro"/>
</dbReference>
<feature type="domain" description="Cyclin C-terminal" evidence="14">
    <location>
        <begin position="883"/>
        <end position="1005"/>
    </location>
</feature>
<dbReference type="CDD" id="cd20562">
    <property type="entry name" value="CYCLIN_AtCycA_like_rpt1"/>
    <property type="match status" value="1"/>
</dbReference>
<dbReference type="FunFam" id="1.10.472.10:FF:000013">
    <property type="entry name" value="Cyclin A1"/>
    <property type="match status" value="1"/>
</dbReference>
<comment type="subcellular location">
    <subcellularLocation>
        <location evidence="1">Membrane</location>
        <topology evidence="1">Multi-pass membrane protein</topology>
    </subcellularLocation>
</comment>
<evidence type="ECO:0000256" key="5">
    <source>
        <dbReference type="ARBA" id="ARBA00022692"/>
    </source>
</evidence>
<dbReference type="Pfam" id="PF00860">
    <property type="entry name" value="Xan_ur_permease"/>
    <property type="match status" value="2"/>
</dbReference>
<dbReference type="InterPro" id="IPR006671">
    <property type="entry name" value="Cyclin_N"/>
</dbReference>
<accession>A0A816IYY0</accession>
<evidence type="ECO:0000256" key="11">
    <source>
        <dbReference type="SAM" id="MobiDB-lite"/>
    </source>
</evidence>
<dbReference type="CDD" id="cd20506">
    <property type="entry name" value="CYCLIN_AtCycA-like_rpt2"/>
    <property type="match status" value="1"/>
</dbReference>
<dbReference type="Gene3D" id="1.10.472.10">
    <property type="entry name" value="Cyclin-like"/>
    <property type="match status" value="2"/>
</dbReference>
<reference evidence="15" key="1">
    <citation type="submission" date="2021-01" db="EMBL/GenBank/DDBJ databases">
        <authorList>
            <consortium name="Genoscope - CEA"/>
            <person name="William W."/>
        </authorList>
    </citation>
    <scope>NUCLEOTIDE SEQUENCE</scope>
</reference>
<evidence type="ECO:0000256" key="7">
    <source>
        <dbReference type="ARBA" id="ARBA00023127"/>
    </source>
</evidence>
<organism evidence="15">
    <name type="scientific">Brassica napus</name>
    <name type="common">Rape</name>
    <dbReference type="NCBI Taxonomy" id="3708"/>
    <lineage>
        <taxon>Eukaryota</taxon>
        <taxon>Viridiplantae</taxon>
        <taxon>Streptophyta</taxon>
        <taxon>Embryophyta</taxon>
        <taxon>Tracheophyta</taxon>
        <taxon>Spermatophyta</taxon>
        <taxon>Magnoliopsida</taxon>
        <taxon>eudicotyledons</taxon>
        <taxon>Gunneridae</taxon>
        <taxon>Pentapetalae</taxon>
        <taxon>rosids</taxon>
        <taxon>malvids</taxon>
        <taxon>Brassicales</taxon>
        <taxon>Brassicaceae</taxon>
        <taxon>Brassiceae</taxon>
        <taxon>Brassica</taxon>
    </lineage>
</organism>
<feature type="transmembrane region" description="Helical" evidence="12">
    <location>
        <begin position="185"/>
        <end position="205"/>
    </location>
</feature>
<feature type="transmembrane region" description="Helical" evidence="12">
    <location>
        <begin position="89"/>
        <end position="111"/>
    </location>
</feature>
<keyword evidence="5 12" id="KW-0812">Transmembrane</keyword>
<evidence type="ECO:0000256" key="1">
    <source>
        <dbReference type="ARBA" id="ARBA00004141"/>
    </source>
</evidence>
<keyword evidence="9" id="KW-0131">Cell cycle</keyword>
<feature type="transmembrane region" description="Helical" evidence="12">
    <location>
        <begin position="344"/>
        <end position="363"/>
    </location>
</feature>
<dbReference type="InterPro" id="IPR036915">
    <property type="entry name" value="Cyclin-like_sf"/>
</dbReference>
<evidence type="ECO:0000259" key="13">
    <source>
        <dbReference type="SMART" id="SM00385"/>
    </source>
</evidence>
<dbReference type="GO" id="GO:0051301">
    <property type="term" value="P:cell division"/>
    <property type="evidence" value="ECO:0007669"/>
    <property type="project" value="UniProtKB-KW"/>
</dbReference>
<dbReference type="PROSITE" id="PS00292">
    <property type="entry name" value="CYCLINS"/>
    <property type="match status" value="1"/>
</dbReference>
<evidence type="ECO:0000259" key="14">
    <source>
        <dbReference type="SMART" id="SM01332"/>
    </source>
</evidence>
<evidence type="ECO:0000256" key="3">
    <source>
        <dbReference type="ARBA" id="ARBA00008821"/>
    </source>
</evidence>
<dbReference type="AlphaFoldDB" id="A0A816IYY0"/>
<evidence type="ECO:0000256" key="8">
    <source>
        <dbReference type="ARBA" id="ARBA00023136"/>
    </source>
</evidence>
<protein>
    <submittedName>
        <fullName evidence="15">(rape) hypothetical protein</fullName>
    </submittedName>
</protein>
<evidence type="ECO:0000256" key="10">
    <source>
        <dbReference type="RuleBase" id="RU000383"/>
    </source>
</evidence>
<keyword evidence="4" id="KW-0132">Cell division</keyword>
<evidence type="ECO:0000313" key="15">
    <source>
        <dbReference type="EMBL" id="CAF1716226.1"/>
    </source>
</evidence>
<dbReference type="FunFam" id="1.10.472.10:FF:000167">
    <property type="entry name" value="Mitotic cyclin 6"/>
    <property type="match status" value="1"/>
</dbReference>
<dbReference type="InterPro" id="IPR048258">
    <property type="entry name" value="Cyclins_cyclin-box"/>
</dbReference>
<dbReference type="PANTHER" id="PTHR11119">
    <property type="entry name" value="XANTHINE-URACIL / VITAMIN C PERMEASE FAMILY MEMBER"/>
    <property type="match status" value="1"/>
</dbReference>
<dbReference type="InterPro" id="IPR013763">
    <property type="entry name" value="Cyclin-like_dom"/>
</dbReference>
<dbReference type="SMART" id="SM01332">
    <property type="entry name" value="Cyclin_C"/>
    <property type="match status" value="1"/>
</dbReference>
<sequence>MANGGGNGGGGNNNNSGGGNGGGGNNNSGGGNGGGGNNNNRGGGNGGGGNSNNSGGGNRTVELQPHPVKEQLPGIQYCVNSPPPWFEALVLGFQHYLLSLGITVLIPSLLVPHMGGGDAEKARVIQTMLFVSGLTTLFQSFFGTRLPVIAAPSYAYIIPITSIISSTRFAYYTDPFERFVETLRSIQGALIIAGCFQVLVCFLGLWRNIARFLSPLSIAPLTTFAGLGLYQIGFPLLARCVEVGLPGLILLVLVTQYLPRFLKMKKGVIWDGSRCDRYGMMMCIPLVWLLALLLTSSGVYNDKSQTTQISCRTDRNGLITNTPWIYLPYPFQWGSPTFHFTDSFAMMAASFVTLFESTGLFYASARYGSATPIPASVISRGTGWLGVGVLLNGMLGGVSGITTSTENVGLLAMTKIGSRRVIQISAAFMIFLSIFGKSFFYCCRCRIKFSGYFLIYIHQNAGKFGAFFASIPLPIMASVYCIVLCFVSSAGISFLQFCNLNSFNTKFVLGFSFFMAISIPQYFREYYNGGWRSDHHSNWLEDVIRVIFMSHTTVAGMIAIVLDCTLSRESDEAKKDCGLKWWEKFRLYNLDIFNYKTMYRGSSMHPKANKETISTAKTRQGNVRVTRSRAKALGTSISPSKPVFKQQPKLKKRMASDDTRVCQHKRRAVLKDVTNTLACLDGNNVKASKREQDVDAEKSKLAEDLSKIRMVESATNSKDGDQKEDGYDVTGYLKPIDIDSNDQDPKFCSLYAANMYDSFHVAELDQRPSTSYMVQVQRDIGPSMRGILIDWLVEVSEEYKLASDTLYLAVNLIDRFLSNNYIEKRRLQLLGVTCMLIASKYEEICAPRLEEFCFITDNTYTRLEVVAMETQVLNFLHFRLSVPTTKTFLRRFIQAAKASDQVLHTEMESLADYLAELTLVEYSFLRFLPSLIAASAVFLARWTLDQSKHPWNPTLQHYTRYETPSLKKTVLAMEDLQLNTSGSTLVAVRNKYNQKFKGVATLRSSERITTLFSR</sequence>
<feature type="transmembrane region" description="Helical" evidence="12">
    <location>
        <begin position="383"/>
        <end position="401"/>
    </location>
</feature>
<evidence type="ECO:0000256" key="2">
    <source>
        <dbReference type="ARBA" id="ARBA00006955"/>
    </source>
</evidence>
<dbReference type="SMART" id="SM00385">
    <property type="entry name" value="CYCLIN"/>
    <property type="match status" value="2"/>
</dbReference>
<evidence type="ECO:0000256" key="4">
    <source>
        <dbReference type="ARBA" id="ARBA00022618"/>
    </source>
</evidence>
<keyword evidence="6 12" id="KW-1133">Transmembrane helix</keyword>
<dbReference type="Proteomes" id="UP001295469">
    <property type="component" value="Chromosome C09"/>
</dbReference>
<feature type="transmembrane region" description="Helical" evidence="12">
    <location>
        <begin position="154"/>
        <end position="173"/>
    </location>
</feature>
<feature type="transmembrane region" description="Helical" evidence="12">
    <location>
        <begin position="236"/>
        <end position="258"/>
    </location>
</feature>
<feature type="transmembrane region" description="Helical" evidence="12">
    <location>
        <begin position="123"/>
        <end position="142"/>
    </location>
</feature>